<evidence type="ECO:0008006" key="3">
    <source>
        <dbReference type="Google" id="ProtNLM"/>
    </source>
</evidence>
<dbReference type="EMBL" id="CAUEEQ010051089">
    <property type="protein sequence ID" value="CAJ0960848.1"/>
    <property type="molecule type" value="Genomic_DNA"/>
</dbReference>
<dbReference type="PANTHER" id="PTHR21292:SF12">
    <property type="entry name" value="EXOCYST COMPLEX COMPONENT 3-LIKE PROTEIN"/>
    <property type="match status" value="1"/>
</dbReference>
<reference evidence="1" key="1">
    <citation type="submission" date="2023-07" db="EMBL/GenBank/DDBJ databases">
        <authorList>
            <person name="Stuckert A."/>
        </authorList>
    </citation>
    <scope>NUCLEOTIDE SEQUENCE</scope>
</reference>
<dbReference type="InterPro" id="IPR010326">
    <property type="entry name" value="EXOC3/Sec6"/>
</dbReference>
<sequence>MCHHGIARHLREILSHDLPHPALYHVLHWVTTVYPSADMMGHPNFSSEIDVSELGPPIPPEMLEEQLIRYTRCIRACLRQWIHKALEVEASDWMREQEPDKDQDGFYLSGFQHVVMQMLMENVQLAAALGEGMENRLRSAALCEMENCLVWLREALVKYGIEHMKDRTCPTYYTQYLLAIINGCSALSATISNLHPEESGTAMCRRAAPCLQTSLDKTQKKACHLVLDELQTELQFLLAQAERMVTIEYVRSLIHSKFVCRSPGERQQMAHRMALDTEELSMTLNTMGMEESTLCVPLIRSLQELFALKDPSLLSLEVSGLMATFPDISEDHVLALLELRGDVTRDLRYTIVTTMHQQALTLPEDYRHIFISVPVPVRAPPFCLHPSSCA</sequence>
<evidence type="ECO:0000313" key="1">
    <source>
        <dbReference type="EMBL" id="CAJ0960848.1"/>
    </source>
</evidence>
<comment type="caution">
    <text evidence="1">The sequence shown here is derived from an EMBL/GenBank/DDBJ whole genome shotgun (WGS) entry which is preliminary data.</text>
</comment>
<organism evidence="1 2">
    <name type="scientific">Ranitomeya imitator</name>
    <name type="common">mimic poison frog</name>
    <dbReference type="NCBI Taxonomy" id="111125"/>
    <lineage>
        <taxon>Eukaryota</taxon>
        <taxon>Metazoa</taxon>
        <taxon>Chordata</taxon>
        <taxon>Craniata</taxon>
        <taxon>Vertebrata</taxon>
        <taxon>Euteleostomi</taxon>
        <taxon>Amphibia</taxon>
        <taxon>Batrachia</taxon>
        <taxon>Anura</taxon>
        <taxon>Neobatrachia</taxon>
        <taxon>Hyloidea</taxon>
        <taxon>Dendrobatidae</taxon>
        <taxon>Dendrobatinae</taxon>
        <taxon>Ranitomeya</taxon>
    </lineage>
</organism>
<gene>
    <name evidence="1" type="ORF">RIMI_LOCUS17476260</name>
</gene>
<dbReference type="Proteomes" id="UP001176940">
    <property type="component" value="Unassembled WGS sequence"/>
</dbReference>
<dbReference type="Gene3D" id="1.10.357.50">
    <property type="match status" value="1"/>
</dbReference>
<dbReference type="Pfam" id="PF06046">
    <property type="entry name" value="Sec6"/>
    <property type="match status" value="1"/>
</dbReference>
<accession>A0ABN9M7I5</accession>
<keyword evidence="2" id="KW-1185">Reference proteome</keyword>
<protein>
    <recommendedName>
        <fullName evidence="3">Exocyst complex component 3-like protein</fullName>
    </recommendedName>
</protein>
<evidence type="ECO:0000313" key="2">
    <source>
        <dbReference type="Proteomes" id="UP001176940"/>
    </source>
</evidence>
<name>A0ABN9M7I5_9NEOB</name>
<dbReference type="PANTHER" id="PTHR21292">
    <property type="entry name" value="EXOCYST COMPLEX COMPONENT SEC6-RELATED"/>
    <property type="match status" value="1"/>
</dbReference>
<proteinExistence type="predicted"/>